<dbReference type="AlphaFoldDB" id="A0A0G1ZDV3"/>
<dbReference type="InterPro" id="IPR036788">
    <property type="entry name" value="T_IF-3_C_sf"/>
</dbReference>
<keyword evidence="3" id="KW-0648">Protein biosynthesis</keyword>
<dbReference type="SUPFAM" id="SSF54364">
    <property type="entry name" value="Translation initiation factor IF3, N-terminal domain"/>
    <property type="match status" value="1"/>
</dbReference>
<reference evidence="7 8" key="1">
    <citation type="journal article" date="2015" name="Nature">
        <title>rRNA introns, odd ribosomes, and small enigmatic genomes across a large radiation of phyla.</title>
        <authorList>
            <person name="Brown C.T."/>
            <person name="Hug L.A."/>
            <person name="Thomas B.C."/>
            <person name="Sharon I."/>
            <person name="Castelle C.J."/>
            <person name="Singh A."/>
            <person name="Wilkins M.J."/>
            <person name="Williams K.H."/>
            <person name="Banfield J.F."/>
        </authorList>
    </citation>
    <scope>NUCLEOTIDE SEQUENCE [LARGE SCALE GENOMIC DNA]</scope>
</reference>
<dbReference type="GO" id="GO:0003743">
    <property type="term" value="F:translation initiation factor activity"/>
    <property type="evidence" value="ECO:0007669"/>
    <property type="project" value="UniProtKB-UniRule"/>
</dbReference>
<evidence type="ECO:0000256" key="3">
    <source>
        <dbReference type="ARBA" id="ARBA00022917"/>
    </source>
</evidence>
<comment type="similarity">
    <text evidence="1">Belongs to the IF-3 family.</text>
</comment>
<dbReference type="GO" id="GO:0005829">
    <property type="term" value="C:cytosol"/>
    <property type="evidence" value="ECO:0007669"/>
    <property type="project" value="TreeGrafter"/>
</dbReference>
<dbReference type="InterPro" id="IPR019815">
    <property type="entry name" value="Translation_initiation_fac_3_C"/>
</dbReference>
<evidence type="ECO:0000259" key="6">
    <source>
        <dbReference type="Pfam" id="PF05198"/>
    </source>
</evidence>
<keyword evidence="2 7" id="KW-0396">Initiation factor</keyword>
<feature type="domain" description="Translation initiation factor 3 N-terminal" evidence="6">
    <location>
        <begin position="19"/>
        <end position="86"/>
    </location>
</feature>
<proteinExistence type="inferred from homology"/>
<dbReference type="EMBL" id="LCQN01000004">
    <property type="protein sequence ID" value="KKW17379.1"/>
    <property type="molecule type" value="Genomic_DNA"/>
</dbReference>
<sequence>MRISRRKPKKIAGPIVRYNEWIRTPQVRVLDETGQHLDVMDTPKALALAREKGLDLVEINPGAQPPVVKIIAYGQFKYQKEKEMRKQKAHAKAVEVKGVRLSLRIGKHDLDVRKERAQSFMADGNRVRIEIILRGREQQHADLARKILEDFVSSLPDIRIDQPLERQGGVLSMVVAKK</sequence>
<dbReference type="InterPro" id="IPR019814">
    <property type="entry name" value="Translation_initiation_fac_3_N"/>
</dbReference>
<protein>
    <recommendedName>
        <fullName evidence="4">Translation initiation factor IF-3</fullName>
    </recommendedName>
</protein>
<evidence type="ECO:0000256" key="2">
    <source>
        <dbReference type="ARBA" id="ARBA00022540"/>
    </source>
</evidence>
<feature type="domain" description="Translation initiation factor 3 C-terminal" evidence="5">
    <location>
        <begin position="94"/>
        <end position="178"/>
    </location>
</feature>
<evidence type="ECO:0000259" key="5">
    <source>
        <dbReference type="Pfam" id="PF00707"/>
    </source>
</evidence>
<evidence type="ECO:0000313" key="7">
    <source>
        <dbReference type="EMBL" id="KKW17379.1"/>
    </source>
</evidence>
<organism evidence="7 8">
    <name type="scientific">Candidatus Magasanikbacteria bacterium GW2011_GWA2_50_22</name>
    <dbReference type="NCBI Taxonomy" id="1619043"/>
    <lineage>
        <taxon>Bacteria</taxon>
        <taxon>Candidatus Magasanikiibacteriota</taxon>
    </lineage>
</organism>
<dbReference type="GO" id="GO:0032790">
    <property type="term" value="P:ribosome disassembly"/>
    <property type="evidence" value="ECO:0007669"/>
    <property type="project" value="TreeGrafter"/>
</dbReference>
<dbReference type="Pfam" id="PF00707">
    <property type="entry name" value="IF3_C"/>
    <property type="match status" value="1"/>
</dbReference>
<dbReference type="Gene3D" id="3.10.20.80">
    <property type="entry name" value="Translation initiation factor 3 (IF-3), N-terminal domain"/>
    <property type="match status" value="1"/>
</dbReference>
<evidence type="ECO:0000256" key="1">
    <source>
        <dbReference type="ARBA" id="ARBA00005439"/>
    </source>
</evidence>
<dbReference type="GO" id="GO:0016020">
    <property type="term" value="C:membrane"/>
    <property type="evidence" value="ECO:0007669"/>
    <property type="project" value="TreeGrafter"/>
</dbReference>
<dbReference type="SUPFAM" id="SSF55200">
    <property type="entry name" value="Translation initiation factor IF3, C-terminal domain"/>
    <property type="match status" value="1"/>
</dbReference>
<comment type="caution">
    <text evidence="7">The sequence shown here is derived from an EMBL/GenBank/DDBJ whole genome shotgun (WGS) entry which is preliminary data.</text>
</comment>
<gene>
    <name evidence="7" type="ORF">UY58_C0004G0003</name>
</gene>
<evidence type="ECO:0000256" key="4">
    <source>
        <dbReference type="NCBIfam" id="TIGR00168"/>
    </source>
</evidence>
<accession>A0A0G1ZDV3</accession>
<dbReference type="Gene3D" id="3.30.110.10">
    <property type="entry name" value="Translation initiation factor 3 (IF-3), C-terminal domain"/>
    <property type="match status" value="1"/>
</dbReference>
<dbReference type="GO" id="GO:0043022">
    <property type="term" value="F:ribosome binding"/>
    <property type="evidence" value="ECO:0007669"/>
    <property type="project" value="TreeGrafter"/>
</dbReference>
<name>A0A0G1ZDV3_9BACT</name>
<dbReference type="Proteomes" id="UP000033982">
    <property type="component" value="Unassembled WGS sequence"/>
</dbReference>
<evidence type="ECO:0000313" key="8">
    <source>
        <dbReference type="Proteomes" id="UP000033982"/>
    </source>
</evidence>
<dbReference type="InterPro" id="IPR036787">
    <property type="entry name" value="T_IF-3_N_sf"/>
</dbReference>
<dbReference type="Pfam" id="PF05198">
    <property type="entry name" value="IF3_N"/>
    <property type="match status" value="1"/>
</dbReference>
<dbReference type="PANTHER" id="PTHR10938:SF0">
    <property type="entry name" value="TRANSLATION INITIATION FACTOR IF-3, MITOCHONDRIAL"/>
    <property type="match status" value="1"/>
</dbReference>
<dbReference type="NCBIfam" id="TIGR00168">
    <property type="entry name" value="infC"/>
    <property type="match status" value="1"/>
</dbReference>
<dbReference type="PANTHER" id="PTHR10938">
    <property type="entry name" value="TRANSLATION INITIATION FACTOR IF-3"/>
    <property type="match status" value="1"/>
</dbReference>
<dbReference type="InterPro" id="IPR001288">
    <property type="entry name" value="Translation_initiation_fac_3"/>
</dbReference>